<dbReference type="EMBL" id="JBEDUW010000314">
    <property type="protein sequence ID" value="KAK9901202.1"/>
    <property type="molecule type" value="Genomic_DNA"/>
</dbReference>
<keyword evidence="3" id="KW-1185">Reference proteome</keyword>
<gene>
    <name evidence="2" type="ORF">M0R45_002167</name>
</gene>
<dbReference type="GO" id="GO:0032040">
    <property type="term" value="C:small-subunit processome"/>
    <property type="evidence" value="ECO:0007669"/>
    <property type="project" value="InterPro"/>
</dbReference>
<evidence type="ECO:0000256" key="1">
    <source>
        <dbReference type="ARBA" id="ARBA00023242"/>
    </source>
</evidence>
<reference evidence="2 3" key="1">
    <citation type="journal article" date="2023" name="G3 (Bethesda)">
        <title>A chromosome-length genome assembly and annotation of blackberry (Rubus argutus, cv. 'Hillquist').</title>
        <authorList>
            <person name="Bruna T."/>
            <person name="Aryal R."/>
            <person name="Dudchenko O."/>
            <person name="Sargent D.J."/>
            <person name="Mead D."/>
            <person name="Buti M."/>
            <person name="Cavallini A."/>
            <person name="Hytonen T."/>
            <person name="Andres J."/>
            <person name="Pham M."/>
            <person name="Weisz D."/>
            <person name="Mascagni F."/>
            <person name="Usai G."/>
            <person name="Natali L."/>
            <person name="Bassil N."/>
            <person name="Fernandez G.E."/>
            <person name="Lomsadze A."/>
            <person name="Armour M."/>
            <person name="Olukolu B."/>
            <person name="Poorten T."/>
            <person name="Britton C."/>
            <person name="Davik J."/>
            <person name="Ashrafi H."/>
            <person name="Aiden E.L."/>
            <person name="Borodovsky M."/>
            <person name="Worthington M."/>
        </authorList>
    </citation>
    <scope>NUCLEOTIDE SEQUENCE [LARGE SCALE GENOMIC DNA]</scope>
    <source>
        <strain evidence="2">PI 553951</strain>
    </source>
</reference>
<evidence type="ECO:0000313" key="3">
    <source>
        <dbReference type="Proteomes" id="UP001457282"/>
    </source>
</evidence>
<dbReference type="InterPro" id="IPR006984">
    <property type="entry name" value="Fcf1/UTP23"/>
</dbReference>
<sequence>MHGPSLGPSHSESLKAATSLITARCDHEKALSADDCIMDVIGKNNSEHFFVATQQADLRKRILKIPGVSEHLWLSWPGLPALFESSSGA</sequence>
<proteinExistence type="predicted"/>
<dbReference type="Gene3D" id="3.40.50.1010">
    <property type="entry name" value="5'-nuclease"/>
    <property type="match status" value="1"/>
</dbReference>
<dbReference type="AlphaFoldDB" id="A0AAW1VDS7"/>
<organism evidence="2 3">
    <name type="scientific">Rubus argutus</name>
    <name type="common">Southern blackberry</name>
    <dbReference type="NCBI Taxonomy" id="59490"/>
    <lineage>
        <taxon>Eukaryota</taxon>
        <taxon>Viridiplantae</taxon>
        <taxon>Streptophyta</taxon>
        <taxon>Embryophyta</taxon>
        <taxon>Tracheophyta</taxon>
        <taxon>Spermatophyta</taxon>
        <taxon>Magnoliopsida</taxon>
        <taxon>eudicotyledons</taxon>
        <taxon>Gunneridae</taxon>
        <taxon>Pentapetalae</taxon>
        <taxon>rosids</taxon>
        <taxon>fabids</taxon>
        <taxon>Rosales</taxon>
        <taxon>Rosaceae</taxon>
        <taxon>Rosoideae</taxon>
        <taxon>Rosoideae incertae sedis</taxon>
        <taxon>Rubus</taxon>
    </lineage>
</organism>
<name>A0AAW1VDS7_RUBAR</name>
<accession>A0AAW1VDS7</accession>
<evidence type="ECO:0000313" key="2">
    <source>
        <dbReference type="EMBL" id="KAK9901202.1"/>
    </source>
</evidence>
<dbReference type="PANTHER" id="PTHR12416">
    <property type="entry name" value="RRNA-PROCESSING PROTEIN UTP23 HOMOLOG"/>
    <property type="match status" value="1"/>
</dbReference>
<protein>
    <submittedName>
        <fullName evidence="2">Uncharacterized protein</fullName>
    </submittedName>
</protein>
<keyword evidence="1" id="KW-0539">Nucleus</keyword>
<dbReference type="Pfam" id="PF04900">
    <property type="entry name" value="Fcf1"/>
    <property type="match status" value="1"/>
</dbReference>
<dbReference type="Proteomes" id="UP001457282">
    <property type="component" value="Unassembled WGS sequence"/>
</dbReference>
<comment type="caution">
    <text evidence="2">The sequence shown here is derived from an EMBL/GenBank/DDBJ whole genome shotgun (WGS) entry which is preliminary data.</text>
</comment>